<dbReference type="eggNOG" id="ENOG502ZSD2">
    <property type="taxonomic scope" value="Bacteria"/>
</dbReference>
<dbReference type="KEGG" id="plm:Plim_2648"/>
<dbReference type="EMBL" id="CP001744">
    <property type="protein sequence ID" value="ADG68471.1"/>
    <property type="molecule type" value="Genomic_DNA"/>
</dbReference>
<evidence type="ECO:0000313" key="2">
    <source>
        <dbReference type="EMBL" id="ADG68471.1"/>
    </source>
</evidence>
<name>D5SQK9_PLAL2</name>
<feature type="domain" description="Helix-turn-helix" evidence="1">
    <location>
        <begin position="31"/>
        <end position="78"/>
    </location>
</feature>
<evidence type="ECO:0000313" key="3">
    <source>
        <dbReference type="Proteomes" id="UP000002220"/>
    </source>
</evidence>
<evidence type="ECO:0000259" key="1">
    <source>
        <dbReference type="Pfam" id="PF12728"/>
    </source>
</evidence>
<reference evidence="2 3" key="1">
    <citation type="journal article" date="2010" name="Stand. Genomic Sci.">
        <title>Complete genome sequence of Planctomyces limnophilus type strain (Mu 290).</title>
        <authorList>
            <person name="Labutti K."/>
            <person name="Sikorski J."/>
            <person name="Schneider S."/>
            <person name="Nolan M."/>
            <person name="Lucas S."/>
            <person name="Glavina Del Rio T."/>
            <person name="Tice H."/>
            <person name="Cheng J.F."/>
            <person name="Goodwin L."/>
            <person name="Pitluck S."/>
            <person name="Liolios K."/>
            <person name="Ivanova N."/>
            <person name="Mavromatis K."/>
            <person name="Mikhailova N."/>
            <person name="Pati A."/>
            <person name="Chen A."/>
            <person name="Palaniappan K."/>
            <person name="Land M."/>
            <person name="Hauser L."/>
            <person name="Chang Y.J."/>
            <person name="Jeffries C.D."/>
            <person name="Tindall B.J."/>
            <person name="Rohde M."/>
            <person name="Goker M."/>
            <person name="Woyke T."/>
            <person name="Bristow J."/>
            <person name="Eisen J.A."/>
            <person name="Markowitz V."/>
            <person name="Hugenholtz P."/>
            <person name="Kyrpides N.C."/>
            <person name="Klenk H.P."/>
            <person name="Lapidus A."/>
        </authorList>
    </citation>
    <scope>NUCLEOTIDE SEQUENCE [LARGE SCALE GENOMIC DNA]</scope>
    <source>
        <strain evidence="3">ATCC 43296 / DSM 3776 / IFAM 1008 / 290</strain>
    </source>
</reference>
<dbReference type="Pfam" id="PF12728">
    <property type="entry name" value="HTH_17"/>
    <property type="match status" value="1"/>
</dbReference>
<dbReference type="HOGENOM" id="CLU_2397094_0_0_0"/>
<gene>
    <name evidence="2" type="ordered locus">Plim_2648</name>
</gene>
<accession>D5SQK9</accession>
<dbReference type="STRING" id="521674.Plim_2648"/>
<dbReference type="Proteomes" id="UP000002220">
    <property type="component" value="Chromosome"/>
</dbReference>
<keyword evidence="3" id="KW-1185">Reference proteome</keyword>
<organism evidence="2 3">
    <name type="scientific">Planctopirus limnophila (strain ATCC 43296 / DSM 3776 / IFAM 1008 / Mu 290)</name>
    <name type="common">Planctomyces limnophilus</name>
    <dbReference type="NCBI Taxonomy" id="521674"/>
    <lineage>
        <taxon>Bacteria</taxon>
        <taxon>Pseudomonadati</taxon>
        <taxon>Planctomycetota</taxon>
        <taxon>Planctomycetia</taxon>
        <taxon>Planctomycetales</taxon>
        <taxon>Planctomycetaceae</taxon>
        <taxon>Planctopirus</taxon>
    </lineage>
</organism>
<dbReference type="Gene3D" id="1.10.238.160">
    <property type="match status" value="1"/>
</dbReference>
<dbReference type="SUPFAM" id="SSF46955">
    <property type="entry name" value="Putative DNA-binding domain"/>
    <property type="match status" value="1"/>
</dbReference>
<dbReference type="InterPro" id="IPR041657">
    <property type="entry name" value="HTH_17"/>
</dbReference>
<sequence length="93" mass="10171">MACNVGVKNSFGTNEFAKETLMDQNNPILATAESVASMLSISLRTLWRMRSAGKLPAPVRVGKSTRWRVSDIQEWIAAGCPVPMAPPLQKRKG</sequence>
<dbReference type="InterPro" id="IPR009061">
    <property type="entry name" value="DNA-bd_dom_put_sf"/>
</dbReference>
<protein>
    <submittedName>
        <fullName evidence="2">Prophage CP4-57 regulatory</fullName>
    </submittedName>
</protein>
<proteinExistence type="predicted"/>
<dbReference type="AlphaFoldDB" id="D5SQK9"/>